<evidence type="ECO:0000313" key="1">
    <source>
        <dbReference type="EMBL" id="ESA21376.1"/>
    </source>
</evidence>
<protein>
    <submittedName>
        <fullName evidence="1">Uncharacterized protein</fullName>
    </submittedName>
</protein>
<dbReference type="AlphaFoldDB" id="U9V0G4"/>
<dbReference type="HOGENOM" id="CLU_2723447_0_0_1"/>
<organism evidence="1">
    <name type="scientific">Rhizophagus irregularis (strain DAOM 181602 / DAOM 197198 / MUCL 43194)</name>
    <name type="common">Arbuscular mycorrhizal fungus</name>
    <name type="synonym">Glomus intraradices</name>
    <dbReference type="NCBI Taxonomy" id="747089"/>
    <lineage>
        <taxon>Eukaryota</taxon>
        <taxon>Fungi</taxon>
        <taxon>Fungi incertae sedis</taxon>
        <taxon>Mucoromycota</taxon>
        <taxon>Glomeromycotina</taxon>
        <taxon>Glomeromycetes</taxon>
        <taxon>Glomerales</taxon>
        <taxon>Glomeraceae</taxon>
        <taxon>Rhizophagus</taxon>
    </lineage>
</organism>
<reference evidence="1" key="1">
    <citation type="submission" date="2013-07" db="EMBL/GenBank/DDBJ databases">
        <title>The genome of an arbuscular mycorrhizal fungus provides insights into the evolution of the oldest plant symbiosis.</title>
        <authorList>
            <consortium name="DOE Joint Genome Institute"/>
            <person name="Tisserant E."/>
            <person name="Malbreil M."/>
            <person name="Kuo A."/>
            <person name="Kohler A."/>
            <person name="Symeonidi A."/>
            <person name="Balestrini R."/>
            <person name="Charron P."/>
            <person name="Duensing N."/>
            <person name="Frei-dit-Frey N."/>
            <person name="Gianinazzi-Pearson V."/>
            <person name="Gilbert B."/>
            <person name="Handa Y."/>
            <person name="Hijri M."/>
            <person name="Kaul R."/>
            <person name="Kawaguchi M."/>
            <person name="Krajinski F."/>
            <person name="Lammers P."/>
            <person name="Lapierre D."/>
            <person name="Masclaux F.G."/>
            <person name="Murat C."/>
            <person name="Morin E."/>
            <person name="Ndikumana S."/>
            <person name="Pagni M."/>
            <person name="Petitpierre D."/>
            <person name="Requena N."/>
            <person name="Rosikiewicz P."/>
            <person name="Riley R."/>
            <person name="Saito K."/>
            <person name="San Clemente H."/>
            <person name="Shapiro H."/>
            <person name="van Tuinen D."/>
            <person name="Becard G."/>
            <person name="Bonfante P."/>
            <person name="Paszkowski U."/>
            <person name="Shachar-Hill Y."/>
            <person name="Young J.P."/>
            <person name="Sanders I.R."/>
            <person name="Henrissat B."/>
            <person name="Rensing S.A."/>
            <person name="Grigoriev I.V."/>
            <person name="Corradi N."/>
            <person name="Roux C."/>
            <person name="Martin F."/>
        </authorList>
    </citation>
    <scope>NUCLEOTIDE SEQUENCE</scope>
    <source>
        <strain evidence="1">DAOM 197198</strain>
    </source>
</reference>
<name>U9V0G4_RHIID</name>
<gene>
    <name evidence="1" type="ORF">GLOINDRAFT_17537</name>
</gene>
<proteinExistence type="predicted"/>
<sequence>MPAGRVIFKILCHRPNNPALPLFRAIQCFDPRFIQSNIAHRNMGDYKIIEEFQFLTDTLIQDRMDFEIYMSI</sequence>
<dbReference type="EMBL" id="KI276488">
    <property type="protein sequence ID" value="ESA21376.1"/>
    <property type="molecule type" value="Genomic_DNA"/>
</dbReference>
<accession>U9V0G4</accession>
<dbReference type="STRING" id="747089.U9V0G4"/>